<dbReference type="SUPFAM" id="SSF48113">
    <property type="entry name" value="Heme-dependent peroxidases"/>
    <property type="match status" value="1"/>
</dbReference>
<evidence type="ECO:0000256" key="1">
    <source>
        <dbReference type="ARBA" id="ARBA00022559"/>
    </source>
</evidence>
<dbReference type="CDD" id="cd09823">
    <property type="entry name" value="peroxinectin_like"/>
    <property type="match status" value="1"/>
</dbReference>
<dbReference type="EMBL" id="NJHN03000019">
    <property type="protein sequence ID" value="KAH9425256.1"/>
    <property type="molecule type" value="Genomic_DNA"/>
</dbReference>
<comment type="caution">
    <text evidence="3">The sequence shown here is derived from an EMBL/GenBank/DDBJ whole genome shotgun (WGS) entry which is preliminary data.</text>
</comment>
<keyword evidence="1" id="KW-0575">Peroxidase</keyword>
<reference evidence="3 4" key="2">
    <citation type="journal article" date="2022" name="Mol. Biol. Evol.">
        <title>Comparative Genomics Reveals Insights into the Divergent Evolution of Astigmatic Mites and Household Pest Adaptations.</title>
        <authorList>
            <person name="Xiong Q."/>
            <person name="Wan A.T."/>
            <person name="Liu X."/>
            <person name="Fung C.S."/>
            <person name="Xiao X."/>
            <person name="Malainual N."/>
            <person name="Hou J."/>
            <person name="Wang L."/>
            <person name="Wang M."/>
            <person name="Yang K.Y."/>
            <person name="Cui Y."/>
            <person name="Leung E.L."/>
            <person name="Nong W."/>
            <person name="Shin S.K."/>
            <person name="Au S.W."/>
            <person name="Jeong K.Y."/>
            <person name="Chew F.T."/>
            <person name="Hui J.H."/>
            <person name="Leung T.F."/>
            <person name="Tungtrongchitr A."/>
            <person name="Zhong N."/>
            <person name="Liu Z."/>
            <person name="Tsui S.K."/>
        </authorList>
    </citation>
    <scope>NUCLEOTIDE SEQUENCE [LARGE SCALE GENOMIC DNA]</scope>
    <source>
        <strain evidence="3">Derp</strain>
    </source>
</reference>
<evidence type="ECO:0000256" key="2">
    <source>
        <dbReference type="SAM" id="MobiDB-lite"/>
    </source>
</evidence>
<keyword evidence="1" id="KW-0560">Oxidoreductase</keyword>
<dbReference type="Proteomes" id="UP000887458">
    <property type="component" value="Unassembled WGS sequence"/>
</dbReference>
<dbReference type="Pfam" id="PF03098">
    <property type="entry name" value="An_peroxidase"/>
    <property type="match status" value="1"/>
</dbReference>
<dbReference type="PRINTS" id="PR00457">
    <property type="entry name" value="ANPEROXIDASE"/>
</dbReference>
<reference evidence="3 4" key="1">
    <citation type="journal article" date="2018" name="J. Allergy Clin. Immunol.">
        <title>High-quality assembly of Dermatophagoides pteronyssinus genome and transcriptome reveals a wide range of novel allergens.</title>
        <authorList>
            <person name="Liu X.Y."/>
            <person name="Yang K.Y."/>
            <person name="Wang M.Q."/>
            <person name="Kwok J.S."/>
            <person name="Zeng X."/>
            <person name="Yang Z."/>
            <person name="Xiao X.J."/>
            <person name="Lau C.P."/>
            <person name="Li Y."/>
            <person name="Huang Z.M."/>
            <person name="Ba J.G."/>
            <person name="Yim A.K."/>
            <person name="Ouyang C.Y."/>
            <person name="Ngai S.M."/>
            <person name="Chan T.F."/>
            <person name="Leung E.L."/>
            <person name="Liu L."/>
            <person name="Liu Z.G."/>
            <person name="Tsui S.K."/>
        </authorList>
    </citation>
    <scope>NUCLEOTIDE SEQUENCE [LARGE SCALE GENOMIC DNA]</scope>
    <source>
        <strain evidence="3">Derp</strain>
    </source>
</reference>
<sequence length="811" mass="91755">MNLSSHRKIFKLSLTLIGVIAINLFESIYADPFPLNNFDTIDSGGGESGGHHTYDSIMLPKRFMSPSAVSPLSKIDLHLSDNEIEQAFTLGKDMVYRNWRLEDQLVRDGIFTNMSHISAVSRHQAVTTTLPLGNILDHNQEVFEETSKILLRNLTTNLDPYETSETAMALSSVQLRSPLAKAAVDHCQQHIMCKPSRYRTSDGSCNNLQYPEWGKSFTCFQRLLPPAYADGQSEPRKSIDGYPLPNPRVLSAVVHRDLNYPATYTHMVMQFGQFVAHDIAFTPSSRTSSFKDGKMIQCCPWGSNRHPQCYPIPLPKEDPFYSKFEEDCMNFVRTAKCPQCKLGPRQQMNQITAYIDGSMIYGSMENESRALWTQTGPAGRMHVQMGANGKELLPQALDATNDQCSKPDQNIFCFKAGDKRANQHPALTGLHIIMLRQHNRIVNELKYLNPYWDGETLYQEAKRVLIAQLQAITYKEWLPLIIGPDAMKYLKLNVQYKGYSKYDPYANAGIINEFSSAAFRFGHSLVNSVFAEILPNGKTTGYRLREFFFNPFGFYEGQLDAVLRGLISQAAQNRDPFITTDMKNHLYRPKDNPWGLDLAAFNIQRGRDHGIRGYPDYLKFCFDEKIEYWEQLDQYMPASQRKKFQSLYKSIYDLDLFSAGLAEYPLPGAAVGPTFTCIIGIQFYNLKYGDRFWFEHGYQVHSFTPAQLHEIRKITLAKLICANSDDIQYVQKNVFRGESESNPVVACKTLDDTHLGPWKGAPAGDLNEKSPSPGQYNHHPPPRPPPKFHYKPMYKSSAAASAAAAVVAASS</sequence>
<feature type="region of interest" description="Disordered" evidence="2">
    <location>
        <begin position="758"/>
        <end position="790"/>
    </location>
</feature>
<protein>
    <recommendedName>
        <fullName evidence="5">Peroxidase-like</fullName>
    </recommendedName>
</protein>
<dbReference type="PROSITE" id="PS50292">
    <property type="entry name" value="PEROXIDASE_3"/>
    <property type="match status" value="1"/>
</dbReference>
<name>A0ABQ8JRM1_DERPT</name>
<evidence type="ECO:0000313" key="4">
    <source>
        <dbReference type="Proteomes" id="UP000887458"/>
    </source>
</evidence>
<keyword evidence="4" id="KW-1185">Reference proteome</keyword>
<dbReference type="Gene3D" id="1.10.640.10">
    <property type="entry name" value="Haem peroxidase domain superfamily, animal type"/>
    <property type="match status" value="1"/>
</dbReference>
<organism evidence="3 4">
    <name type="scientific">Dermatophagoides pteronyssinus</name>
    <name type="common">European house dust mite</name>
    <dbReference type="NCBI Taxonomy" id="6956"/>
    <lineage>
        <taxon>Eukaryota</taxon>
        <taxon>Metazoa</taxon>
        <taxon>Ecdysozoa</taxon>
        <taxon>Arthropoda</taxon>
        <taxon>Chelicerata</taxon>
        <taxon>Arachnida</taxon>
        <taxon>Acari</taxon>
        <taxon>Acariformes</taxon>
        <taxon>Sarcoptiformes</taxon>
        <taxon>Astigmata</taxon>
        <taxon>Psoroptidia</taxon>
        <taxon>Analgoidea</taxon>
        <taxon>Pyroglyphidae</taxon>
        <taxon>Dermatophagoidinae</taxon>
        <taxon>Dermatophagoides</taxon>
    </lineage>
</organism>
<proteinExistence type="predicted"/>
<dbReference type="InterPro" id="IPR019791">
    <property type="entry name" value="Haem_peroxidase_animal"/>
</dbReference>
<dbReference type="InterPro" id="IPR037120">
    <property type="entry name" value="Haem_peroxidase_sf_animal"/>
</dbReference>
<dbReference type="InterPro" id="IPR010255">
    <property type="entry name" value="Haem_peroxidase_sf"/>
</dbReference>
<dbReference type="PANTHER" id="PTHR11475">
    <property type="entry name" value="OXIDASE/PEROXIDASE"/>
    <property type="match status" value="1"/>
</dbReference>
<evidence type="ECO:0008006" key="5">
    <source>
        <dbReference type="Google" id="ProtNLM"/>
    </source>
</evidence>
<evidence type="ECO:0000313" key="3">
    <source>
        <dbReference type="EMBL" id="KAH9425256.1"/>
    </source>
</evidence>
<accession>A0ABQ8JRM1</accession>
<dbReference type="PANTHER" id="PTHR11475:SF143">
    <property type="entry name" value="PUTATIVE-RELATED"/>
    <property type="match status" value="1"/>
</dbReference>
<gene>
    <name evidence="3" type="ORF">DERP_013448</name>
</gene>